<reference evidence="2" key="1">
    <citation type="journal article" date="2019" name="bioRxiv">
        <title>The Genome of the Zebra Mussel, Dreissena polymorpha: A Resource for Invasive Species Research.</title>
        <authorList>
            <person name="McCartney M.A."/>
            <person name="Auch B."/>
            <person name="Kono T."/>
            <person name="Mallez S."/>
            <person name="Zhang Y."/>
            <person name="Obille A."/>
            <person name="Becker A."/>
            <person name="Abrahante J.E."/>
            <person name="Garbe J."/>
            <person name="Badalamenti J.P."/>
            <person name="Herman A."/>
            <person name="Mangelson H."/>
            <person name="Liachko I."/>
            <person name="Sullivan S."/>
            <person name="Sone E.D."/>
            <person name="Koren S."/>
            <person name="Silverstein K.A.T."/>
            <person name="Beckman K.B."/>
            <person name="Gohl D.M."/>
        </authorList>
    </citation>
    <scope>NUCLEOTIDE SEQUENCE</scope>
    <source>
        <strain evidence="2">Duluth1</strain>
        <tissue evidence="2">Whole animal</tissue>
    </source>
</reference>
<reference evidence="2" key="2">
    <citation type="submission" date="2020-11" db="EMBL/GenBank/DDBJ databases">
        <authorList>
            <person name="McCartney M.A."/>
            <person name="Auch B."/>
            <person name="Kono T."/>
            <person name="Mallez S."/>
            <person name="Becker A."/>
            <person name="Gohl D.M."/>
            <person name="Silverstein K.A.T."/>
            <person name="Koren S."/>
            <person name="Bechman K.B."/>
            <person name="Herman A."/>
            <person name="Abrahante J.E."/>
            <person name="Garbe J."/>
        </authorList>
    </citation>
    <scope>NUCLEOTIDE SEQUENCE</scope>
    <source>
        <strain evidence="2">Duluth1</strain>
        <tissue evidence="2">Whole animal</tissue>
    </source>
</reference>
<comment type="caution">
    <text evidence="2">The sequence shown here is derived from an EMBL/GenBank/DDBJ whole genome shotgun (WGS) entry which is preliminary data.</text>
</comment>
<accession>A0A9D4S6P7</accession>
<name>A0A9D4S6P7_DREPO</name>
<dbReference type="AlphaFoldDB" id="A0A9D4S6P7"/>
<dbReference type="EMBL" id="JAIWYP010000001">
    <property type="protein sequence ID" value="KAH3892483.1"/>
    <property type="molecule type" value="Genomic_DNA"/>
</dbReference>
<gene>
    <name evidence="2" type="ORF">DPMN_016601</name>
</gene>
<dbReference type="Proteomes" id="UP000828390">
    <property type="component" value="Unassembled WGS sequence"/>
</dbReference>
<evidence type="ECO:0000256" key="1">
    <source>
        <dbReference type="SAM" id="Coils"/>
    </source>
</evidence>
<keyword evidence="1" id="KW-0175">Coiled coil</keyword>
<sequence length="216" mass="24397">MRTALQVSLKIDVDNCNRLKDELKQLRDAVLELADRGKVQPSFIIALQASLKIDVDNCNKLKGSLKQLSDAVQALAYRGKAELSFKVERKGLDKILESEVFLKENTVQVDSTISFLANTEIEQFLTKQLSLGKFLKRTQSLAVLQDPEHVFTVKQKREYDVRIPSDKSRSSFITGICVISDDKILVADHFQARLKLLALSVREPNFKGLCKQFGSR</sequence>
<protein>
    <submittedName>
        <fullName evidence="2">Uncharacterized protein</fullName>
    </submittedName>
</protein>
<organism evidence="2 3">
    <name type="scientific">Dreissena polymorpha</name>
    <name type="common">Zebra mussel</name>
    <name type="synonym">Mytilus polymorpha</name>
    <dbReference type="NCBI Taxonomy" id="45954"/>
    <lineage>
        <taxon>Eukaryota</taxon>
        <taxon>Metazoa</taxon>
        <taxon>Spiralia</taxon>
        <taxon>Lophotrochozoa</taxon>
        <taxon>Mollusca</taxon>
        <taxon>Bivalvia</taxon>
        <taxon>Autobranchia</taxon>
        <taxon>Heteroconchia</taxon>
        <taxon>Euheterodonta</taxon>
        <taxon>Imparidentia</taxon>
        <taxon>Neoheterodontei</taxon>
        <taxon>Myida</taxon>
        <taxon>Dreissenoidea</taxon>
        <taxon>Dreissenidae</taxon>
        <taxon>Dreissena</taxon>
    </lineage>
</organism>
<feature type="coiled-coil region" evidence="1">
    <location>
        <begin position="9"/>
        <end position="36"/>
    </location>
</feature>
<keyword evidence="3" id="KW-1185">Reference proteome</keyword>
<evidence type="ECO:0000313" key="2">
    <source>
        <dbReference type="EMBL" id="KAH3892483.1"/>
    </source>
</evidence>
<evidence type="ECO:0000313" key="3">
    <source>
        <dbReference type="Proteomes" id="UP000828390"/>
    </source>
</evidence>
<proteinExistence type="predicted"/>